<dbReference type="InterPro" id="IPR000940">
    <property type="entry name" value="NNMT_TEMT_trans"/>
</dbReference>
<keyword evidence="1" id="KW-0489">Methyltransferase</keyword>
<proteinExistence type="predicted"/>
<keyword evidence="3" id="KW-0949">S-adenosyl-L-methionine</keyword>
<dbReference type="SUPFAM" id="SSF53335">
    <property type="entry name" value="S-adenosyl-L-methionine-dependent methyltransferases"/>
    <property type="match status" value="1"/>
</dbReference>
<dbReference type="GO" id="GO:0005829">
    <property type="term" value="C:cytosol"/>
    <property type="evidence" value="ECO:0007669"/>
    <property type="project" value="TreeGrafter"/>
</dbReference>
<dbReference type="PANTHER" id="PTHR10867">
    <property type="entry name" value="NNMT/PNMT/TEMT FAMILY MEMBER"/>
    <property type="match status" value="1"/>
</dbReference>
<evidence type="ECO:0000256" key="1">
    <source>
        <dbReference type="ARBA" id="ARBA00022603"/>
    </source>
</evidence>
<dbReference type="Gene3D" id="3.40.50.150">
    <property type="entry name" value="Vaccinia Virus protein VP39"/>
    <property type="match status" value="1"/>
</dbReference>
<keyword evidence="2" id="KW-0808">Transferase</keyword>
<evidence type="ECO:0000313" key="4">
    <source>
        <dbReference type="EMBL" id="CAA9294624.1"/>
    </source>
</evidence>
<accession>A0A6J4K3B5</accession>
<organism evidence="4">
    <name type="scientific">uncultured Armatimonadetes bacterium</name>
    <dbReference type="NCBI Taxonomy" id="157466"/>
    <lineage>
        <taxon>Bacteria</taxon>
        <taxon>Bacillati</taxon>
        <taxon>Armatimonadota</taxon>
        <taxon>environmental samples</taxon>
    </lineage>
</organism>
<dbReference type="GO" id="GO:0032259">
    <property type="term" value="P:methylation"/>
    <property type="evidence" value="ECO:0007669"/>
    <property type="project" value="UniProtKB-KW"/>
</dbReference>
<dbReference type="GO" id="GO:0008170">
    <property type="term" value="F:N-methyltransferase activity"/>
    <property type="evidence" value="ECO:0007669"/>
    <property type="project" value="TreeGrafter"/>
</dbReference>
<dbReference type="InterPro" id="IPR029063">
    <property type="entry name" value="SAM-dependent_MTases_sf"/>
</dbReference>
<reference evidence="4" key="1">
    <citation type="submission" date="2020-02" db="EMBL/GenBank/DDBJ databases">
        <authorList>
            <person name="Meier V. D."/>
        </authorList>
    </citation>
    <scope>NUCLEOTIDE SEQUENCE</scope>
    <source>
        <strain evidence="4">AVDCRST_MAG63</strain>
    </source>
</reference>
<gene>
    <name evidence="4" type="ORF">AVDCRST_MAG63-4677</name>
</gene>
<evidence type="ECO:0000256" key="3">
    <source>
        <dbReference type="ARBA" id="ARBA00022691"/>
    </source>
</evidence>
<evidence type="ECO:0000256" key="2">
    <source>
        <dbReference type="ARBA" id="ARBA00022679"/>
    </source>
</evidence>
<dbReference type="Pfam" id="PF01234">
    <property type="entry name" value="NNMT_PNMT_TEMT"/>
    <property type="match status" value="1"/>
</dbReference>
<dbReference type="PANTHER" id="PTHR10867:SF17">
    <property type="entry name" value="NICOTINAMIDE N-METHYLTRANSFERASE"/>
    <property type="match status" value="1"/>
</dbReference>
<dbReference type="AlphaFoldDB" id="A0A6J4K3B5"/>
<dbReference type="NCBIfam" id="NF041360">
    <property type="entry name" value="GntF_guanitoxin"/>
    <property type="match status" value="1"/>
</dbReference>
<protein>
    <submittedName>
        <fullName evidence="4">Uncharacterized protein</fullName>
    </submittedName>
</protein>
<dbReference type="PROSITE" id="PS51681">
    <property type="entry name" value="SAM_MT_NNMT_PNMT_TEMT"/>
    <property type="match status" value="1"/>
</dbReference>
<sequence length="264" mass="29265">MGAFQDGYAAWSEWEPKAYLAEYYQEVMPDERFAMEFLVESLRGPGAVPVALDFGCGPTVHHLFPLVPKVGEIHLAEYLSGNREEVRRWLDGGSCHDWRPFALETLRLEGGACGGAAPRAADAQRRESETRRRVTEVVFADAGDENPLGPERRGFYPLVTTHYCAEGATHEKETWRRYMRNIASLVRPGGTLILSACGAADHYTVGEHRFPCAGVTGEDVLGSLREHGFVDVDLRVRSVPDHSEQGYGSVIFARAVRTRGGTIR</sequence>
<dbReference type="InterPro" id="IPR053384">
    <property type="entry name" value="SAM-dep_methyltransferase"/>
</dbReference>
<dbReference type="EMBL" id="CADCTO010000652">
    <property type="protein sequence ID" value="CAA9294624.1"/>
    <property type="molecule type" value="Genomic_DNA"/>
</dbReference>
<name>A0A6J4K3B5_9BACT</name>